<name>A0A5B6VAF9_9ROSI</name>
<protein>
    <submittedName>
        <fullName evidence="1">Uncharacterized protein</fullName>
    </submittedName>
</protein>
<comment type="caution">
    <text evidence="1">The sequence shown here is derived from an EMBL/GenBank/DDBJ whole genome shotgun (WGS) entry which is preliminary data.</text>
</comment>
<dbReference type="Proteomes" id="UP000325315">
    <property type="component" value="Unassembled WGS sequence"/>
</dbReference>
<organism evidence="1 2">
    <name type="scientific">Gossypium australe</name>
    <dbReference type="NCBI Taxonomy" id="47621"/>
    <lineage>
        <taxon>Eukaryota</taxon>
        <taxon>Viridiplantae</taxon>
        <taxon>Streptophyta</taxon>
        <taxon>Embryophyta</taxon>
        <taxon>Tracheophyta</taxon>
        <taxon>Spermatophyta</taxon>
        <taxon>Magnoliopsida</taxon>
        <taxon>eudicotyledons</taxon>
        <taxon>Gunneridae</taxon>
        <taxon>Pentapetalae</taxon>
        <taxon>rosids</taxon>
        <taxon>malvids</taxon>
        <taxon>Malvales</taxon>
        <taxon>Malvaceae</taxon>
        <taxon>Malvoideae</taxon>
        <taxon>Gossypium</taxon>
    </lineage>
</organism>
<dbReference type="EMBL" id="SMMG02000007">
    <property type="protein sequence ID" value="KAA3466119.1"/>
    <property type="molecule type" value="Genomic_DNA"/>
</dbReference>
<dbReference type="AlphaFoldDB" id="A0A5B6VAF9"/>
<reference evidence="2" key="1">
    <citation type="journal article" date="2019" name="Plant Biotechnol. J.">
        <title>Genome sequencing of the Australian wild diploid species Gossypium australe highlights disease resistance and delayed gland morphogenesis.</title>
        <authorList>
            <person name="Cai Y."/>
            <person name="Cai X."/>
            <person name="Wang Q."/>
            <person name="Wang P."/>
            <person name="Zhang Y."/>
            <person name="Cai C."/>
            <person name="Xu Y."/>
            <person name="Wang K."/>
            <person name="Zhou Z."/>
            <person name="Wang C."/>
            <person name="Geng S."/>
            <person name="Li B."/>
            <person name="Dong Q."/>
            <person name="Hou Y."/>
            <person name="Wang H."/>
            <person name="Ai P."/>
            <person name="Liu Z."/>
            <person name="Yi F."/>
            <person name="Sun M."/>
            <person name="An G."/>
            <person name="Cheng J."/>
            <person name="Zhang Y."/>
            <person name="Shi Q."/>
            <person name="Xie Y."/>
            <person name="Shi X."/>
            <person name="Chang Y."/>
            <person name="Huang F."/>
            <person name="Chen Y."/>
            <person name="Hong S."/>
            <person name="Mi L."/>
            <person name="Sun Q."/>
            <person name="Zhang L."/>
            <person name="Zhou B."/>
            <person name="Peng R."/>
            <person name="Zhang X."/>
            <person name="Liu F."/>
        </authorList>
    </citation>
    <scope>NUCLEOTIDE SEQUENCE [LARGE SCALE GENOMIC DNA]</scope>
    <source>
        <strain evidence="2">cv. PA1801</strain>
    </source>
</reference>
<evidence type="ECO:0000313" key="2">
    <source>
        <dbReference type="Proteomes" id="UP000325315"/>
    </source>
</evidence>
<keyword evidence="2" id="KW-1185">Reference proteome</keyword>
<proteinExistence type="predicted"/>
<accession>A0A5B6VAF9</accession>
<gene>
    <name evidence="1" type="ORF">EPI10_001234</name>
</gene>
<sequence length="73" mass="8707">MLCRDIPWCVLRHGRQYAPKKLKNEMRVLARERKSLLIKFESPFKRSSESKLGAFRESQANTIINIEWFNRLA</sequence>
<evidence type="ECO:0000313" key="1">
    <source>
        <dbReference type="EMBL" id="KAA3466119.1"/>
    </source>
</evidence>